<protein>
    <recommendedName>
        <fullName evidence="3">DUF3309 domain-containing protein</fullName>
    </recommendedName>
</protein>
<keyword evidence="1" id="KW-1133">Transmembrane helix</keyword>
<evidence type="ECO:0008006" key="3">
    <source>
        <dbReference type="Google" id="ProtNLM"/>
    </source>
</evidence>
<dbReference type="InterPro" id="IPR021738">
    <property type="entry name" value="DUF3309"/>
</dbReference>
<accession>A0A1J5QVP2</accession>
<dbReference type="AlphaFoldDB" id="A0A1J5QVP2"/>
<evidence type="ECO:0000256" key="1">
    <source>
        <dbReference type="SAM" id="Phobius"/>
    </source>
</evidence>
<reference evidence="2" key="1">
    <citation type="submission" date="2016-10" db="EMBL/GenBank/DDBJ databases">
        <title>Sequence of Gallionella enrichment culture.</title>
        <authorList>
            <person name="Poehlein A."/>
            <person name="Muehling M."/>
            <person name="Daniel R."/>
        </authorList>
    </citation>
    <scope>NUCLEOTIDE SEQUENCE</scope>
</reference>
<keyword evidence="1" id="KW-0472">Membrane</keyword>
<keyword evidence="1" id="KW-0812">Transmembrane</keyword>
<sequence>MSLGTILLIVLILMLIGAFPSWPHSRNWGYAPSGGLGLVVIILIILLLMGRL</sequence>
<proteinExistence type="predicted"/>
<dbReference type="Pfam" id="PF11752">
    <property type="entry name" value="DUF3309"/>
    <property type="match status" value="1"/>
</dbReference>
<feature type="transmembrane region" description="Helical" evidence="1">
    <location>
        <begin position="28"/>
        <end position="49"/>
    </location>
</feature>
<dbReference type="EMBL" id="MLJW01000911">
    <property type="protein sequence ID" value="OIQ81547.1"/>
    <property type="molecule type" value="Genomic_DNA"/>
</dbReference>
<evidence type="ECO:0000313" key="2">
    <source>
        <dbReference type="EMBL" id="OIQ81547.1"/>
    </source>
</evidence>
<organism evidence="2">
    <name type="scientific">mine drainage metagenome</name>
    <dbReference type="NCBI Taxonomy" id="410659"/>
    <lineage>
        <taxon>unclassified sequences</taxon>
        <taxon>metagenomes</taxon>
        <taxon>ecological metagenomes</taxon>
    </lineage>
</organism>
<name>A0A1J5QVP2_9ZZZZ</name>
<comment type="caution">
    <text evidence="2">The sequence shown here is derived from an EMBL/GenBank/DDBJ whole genome shotgun (WGS) entry which is preliminary data.</text>
</comment>
<gene>
    <name evidence="2" type="ORF">GALL_366900</name>
</gene>